<sequence length="119" mass="12669">MPWTAGTGPVDCFSTLPQPSAQGQESRDAPFLVLACHLGATFEREAEPFHESTASHNLSGLVENREGNSLSVHKDLSVVPTLTSVTSPHPRVAESESHFSSVERQSQPASNTAAGNFPN</sequence>
<evidence type="ECO:0000313" key="3">
    <source>
        <dbReference type="Proteomes" id="UP000028990"/>
    </source>
</evidence>
<feature type="region of interest" description="Disordered" evidence="1">
    <location>
        <begin position="1"/>
        <end position="27"/>
    </location>
</feature>
<protein>
    <submittedName>
        <fullName evidence="2">Uncharacterized protein</fullName>
    </submittedName>
</protein>
<feature type="region of interest" description="Disordered" evidence="1">
    <location>
        <begin position="81"/>
        <end position="119"/>
    </location>
</feature>
<evidence type="ECO:0000256" key="1">
    <source>
        <dbReference type="SAM" id="MobiDB-lite"/>
    </source>
</evidence>
<dbReference type="EMBL" id="KN123144">
    <property type="protein sequence ID" value="KFO26556.1"/>
    <property type="molecule type" value="Genomic_DNA"/>
</dbReference>
<dbReference type="AlphaFoldDB" id="A0A091DUT9"/>
<evidence type="ECO:0000313" key="2">
    <source>
        <dbReference type="EMBL" id="KFO26556.1"/>
    </source>
</evidence>
<organism evidence="2 3">
    <name type="scientific">Fukomys damarensis</name>
    <name type="common">Damaraland mole rat</name>
    <name type="synonym">Cryptomys damarensis</name>
    <dbReference type="NCBI Taxonomy" id="885580"/>
    <lineage>
        <taxon>Eukaryota</taxon>
        <taxon>Metazoa</taxon>
        <taxon>Chordata</taxon>
        <taxon>Craniata</taxon>
        <taxon>Vertebrata</taxon>
        <taxon>Euteleostomi</taxon>
        <taxon>Mammalia</taxon>
        <taxon>Eutheria</taxon>
        <taxon>Euarchontoglires</taxon>
        <taxon>Glires</taxon>
        <taxon>Rodentia</taxon>
        <taxon>Hystricomorpha</taxon>
        <taxon>Bathyergidae</taxon>
        <taxon>Fukomys</taxon>
    </lineage>
</organism>
<dbReference type="Proteomes" id="UP000028990">
    <property type="component" value="Unassembled WGS sequence"/>
</dbReference>
<gene>
    <name evidence="2" type="ORF">H920_11955</name>
</gene>
<proteinExistence type="predicted"/>
<accession>A0A091DUT9</accession>
<feature type="compositionally biased region" description="Polar residues" evidence="1">
    <location>
        <begin position="98"/>
        <end position="119"/>
    </location>
</feature>
<feature type="compositionally biased region" description="Polar residues" evidence="1">
    <location>
        <begin position="15"/>
        <end position="24"/>
    </location>
</feature>
<reference evidence="2 3" key="1">
    <citation type="submission" date="2013-11" db="EMBL/GenBank/DDBJ databases">
        <title>The Damaraland mole rat (Fukomys damarensis) genome and evolution of African mole rats.</title>
        <authorList>
            <person name="Gladyshev V.N."/>
            <person name="Fang X."/>
        </authorList>
    </citation>
    <scope>NUCLEOTIDE SEQUENCE [LARGE SCALE GENOMIC DNA]</scope>
    <source>
        <tissue evidence="2">Liver</tissue>
    </source>
</reference>
<name>A0A091DUT9_FUKDA</name>
<keyword evidence="3" id="KW-1185">Reference proteome</keyword>